<dbReference type="PANTHER" id="PTHR10283">
    <property type="entry name" value="SOLUTE CARRIER FAMILY 13 MEMBER"/>
    <property type="match status" value="1"/>
</dbReference>
<evidence type="ECO:0000256" key="2">
    <source>
        <dbReference type="ARBA" id="ARBA00006772"/>
    </source>
</evidence>
<accession>A0AAN9AIL7</accession>
<dbReference type="InterPro" id="IPR001898">
    <property type="entry name" value="SLC13A/DASS"/>
</dbReference>
<dbReference type="Pfam" id="PF00939">
    <property type="entry name" value="Na_sulph_symp"/>
    <property type="match status" value="1"/>
</dbReference>
<gene>
    <name evidence="9" type="ORF">V1264_021537</name>
</gene>
<keyword evidence="5 7" id="KW-1133">Transmembrane helix</keyword>
<dbReference type="CDD" id="cd01115">
    <property type="entry name" value="SLC13_permease"/>
    <property type="match status" value="1"/>
</dbReference>
<dbReference type="EMBL" id="JBAMIC010004070">
    <property type="protein sequence ID" value="KAK7087494.1"/>
    <property type="molecule type" value="Genomic_DNA"/>
</dbReference>
<dbReference type="Proteomes" id="UP001374579">
    <property type="component" value="Unassembled WGS sequence"/>
</dbReference>
<keyword evidence="6 7" id="KW-0472">Membrane</keyword>
<evidence type="ECO:0000256" key="7">
    <source>
        <dbReference type="SAM" id="Phobius"/>
    </source>
</evidence>
<dbReference type="AlphaFoldDB" id="A0AAN9AIL7"/>
<feature type="transmembrane region" description="Helical" evidence="7">
    <location>
        <begin position="452"/>
        <end position="471"/>
    </location>
</feature>
<evidence type="ECO:0000256" key="3">
    <source>
        <dbReference type="ARBA" id="ARBA00022448"/>
    </source>
</evidence>
<evidence type="ECO:0000256" key="8">
    <source>
        <dbReference type="SAM" id="SignalP"/>
    </source>
</evidence>
<feature type="transmembrane region" description="Helical" evidence="7">
    <location>
        <begin position="539"/>
        <end position="560"/>
    </location>
</feature>
<feature type="signal peptide" evidence="8">
    <location>
        <begin position="1"/>
        <end position="26"/>
    </location>
</feature>
<protein>
    <recommendedName>
        <fullName evidence="11">Solute carrier family 13 member 5</fullName>
    </recommendedName>
</protein>
<organism evidence="9 10">
    <name type="scientific">Littorina saxatilis</name>
    <dbReference type="NCBI Taxonomy" id="31220"/>
    <lineage>
        <taxon>Eukaryota</taxon>
        <taxon>Metazoa</taxon>
        <taxon>Spiralia</taxon>
        <taxon>Lophotrochozoa</taxon>
        <taxon>Mollusca</taxon>
        <taxon>Gastropoda</taxon>
        <taxon>Caenogastropoda</taxon>
        <taxon>Littorinimorpha</taxon>
        <taxon>Littorinoidea</taxon>
        <taxon>Littorinidae</taxon>
        <taxon>Littorina</taxon>
    </lineage>
</organism>
<feature type="transmembrane region" description="Helical" evidence="7">
    <location>
        <begin position="418"/>
        <end position="440"/>
    </location>
</feature>
<feature type="transmembrane region" description="Helical" evidence="7">
    <location>
        <begin position="220"/>
        <end position="245"/>
    </location>
</feature>
<comment type="caution">
    <text evidence="9">The sequence shown here is derived from an EMBL/GenBank/DDBJ whole genome shotgun (WGS) entry which is preliminary data.</text>
</comment>
<dbReference type="InterPro" id="IPR031312">
    <property type="entry name" value="Na/sul_symport_CS"/>
</dbReference>
<dbReference type="GO" id="GO:0015141">
    <property type="term" value="F:succinate transmembrane transporter activity"/>
    <property type="evidence" value="ECO:0007669"/>
    <property type="project" value="UniProtKB-ARBA"/>
</dbReference>
<evidence type="ECO:0000256" key="5">
    <source>
        <dbReference type="ARBA" id="ARBA00022989"/>
    </source>
</evidence>
<keyword evidence="8" id="KW-0732">Signal</keyword>
<evidence type="ECO:0000313" key="9">
    <source>
        <dbReference type="EMBL" id="KAK7087494.1"/>
    </source>
</evidence>
<feature type="transmembrane region" description="Helical" evidence="7">
    <location>
        <begin position="483"/>
        <end position="502"/>
    </location>
</feature>
<comment type="subcellular location">
    <subcellularLocation>
        <location evidence="1">Membrane</location>
        <topology evidence="1">Multi-pass membrane protein</topology>
    </subcellularLocation>
</comment>
<name>A0AAN9AIL7_9CAEN</name>
<proteinExistence type="inferred from homology"/>
<feature type="transmembrane region" description="Helical" evidence="7">
    <location>
        <begin position="265"/>
        <end position="287"/>
    </location>
</feature>
<keyword evidence="3" id="KW-0813">Transport</keyword>
<feature type="transmembrane region" description="Helical" evidence="7">
    <location>
        <begin position="364"/>
        <end position="381"/>
    </location>
</feature>
<evidence type="ECO:0000256" key="6">
    <source>
        <dbReference type="ARBA" id="ARBA00023136"/>
    </source>
</evidence>
<feature type="transmembrane region" description="Helical" evidence="7">
    <location>
        <begin position="325"/>
        <end position="344"/>
    </location>
</feature>
<dbReference type="PANTHER" id="PTHR10283:SF82">
    <property type="entry name" value="SOLUTE CARRIER FAMILY 13 MEMBER 2"/>
    <property type="match status" value="1"/>
</dbReference>
<feature type="transmembrane region" description="Helical" evidence="7">
    <location>
        <begin position="125"/>
        <end position="158"/>
    </location>
</feature>
<evidence type="ECO:0008006" key="11">
    <source>
        <dbReference type="Google" id="ProtNLM"/>
    </source>
</evidence>
<feature type="transmembrane region" description="Helical" evidence="7">
    <location>
        <begin position="55"/>
        <end position="77"/>
    </location>
</feature>
<comment type="similarity">
    <text evidence="2">Belongs to the SLC13A/DASS transporter (TC 2.A.47) family. NADC subfamily.</text>
</comment>
<evidence type="ECO:0000256" key="4">
    <source>
        <dbReference type="ARBA" id="ARBA00022692"/>
    </source>
</evidence>
<keyword evidence="4 7" id="KW-0812">Transmembrane</keyword>
<dbReference type="GO" id="GO:0005886">
    <property type="term" value="C:plasma membrane"/>
    <property type="evidence" value="ECO:0007669"/>
    <property type="project" value="TreeGrafter"/>
</dbReference>
<evidence type="ECO:0000313" key="10">
    <source>
        <dbReference type="Proteomes" id="UP001374579"/>
    </source>
</evidence>
<sequence length="604" mass="66754">MGARSCLRRFWESKTLWLSFLIPLAALPLPLCYPNSVSRCGYCVIVMGFFWVTELIPLPVTSLFPVFLFPMFGIMTAKQVCMSYVKDTLMLFLGSLVVAVAVERWNLHKRLALRTLTLVGPQPKWLMLGIMFPCWFLSMWMSNTATTAMMMPIVIAILDQIRDSKLPPSSSEDSENNEVKIIMEDTTKLNGDEKRPLEIVISNRADDEKEDKDFVKLAKVFSLCTAFSANIGGMATLTGTPPNVIFKGLADTLYNAYGAKNPVNFANWLLIGLPLSFVCFIFCWFWMQLYGQGVKCFKCCLKDDAFAAVKRTLWTEYRKLGSMTFAEWVVLINFVLLAVLWVTRDPGFIPGWSLLFERGYVKDSTPAILIAVLLFIFPARPPRWLACCRSKSDAINAALEPWPSYEPILTWKIVNERMAWGVLLLMGGGFALADGCQISGLSTWVSGHLEGLGSLSSWVIAMLLSLFIALATEVTSNAATTTLFVPIVGELAVQLGVNPLYFMIPCTIAASLAFLLPVATPPNAIVFASGYLRVRDMVLVGLPMNIFALIALNVACNTYAASTFDLFVLPEAFWANASVSVFNITDIVFPGLAGVTAMNNTGVP</sequence>
<evidence type="ECO:0000256" key="1">
    <source>
        <dbReference type="ARBA" id="ARBA00004141"/>
    </source>
</evidence>
<dbReference type="PROSITE" id="PS01271">
    <property type="entry name" value="NA_SULFATE"/>
    <property type="match status" value="1"/>
</dbReference>
<feature type="chain" id="PRO_5042959702" description="Solute carrier family 13 member 5" evidence="8">
    <location>
        <begin position="27"/>
        <end position="604"/>
    </location>
</feature>
<reference evidence="9 10" key="1">
    <citation type="submission" date="2024-02" db="EMBL/GenBank/DDBJ databases">
        <title>Chromosome-scale genome assembly of the rough periwinkle Littorina saxatilis.</title>
        <authorList>
            <person name="De Jode A."/>
            <person name="Faria R."/>
            <person name="Formenti G."/>
            <person name="Sims Y."/>
            <person name="Smith T.P."/>
            <person name="Tracey A."/>
            <person name="Wood J.M.D."/>
            <person name="Zagrodzka Z.B."/>
            <person name="Johannesson K."/>
            <person name="Butlin R.K."/>
            <person name="Leder E.H."/>
        </authorList>
    </citation>
    <scope>NUCLEOTIDE SEQUENCE [LARGE SCALE GENOMIC DNA]</scope>
    <source>
        <strain evidence="9">Snail1</strain>
        <tissue evidence="9">Muscle</tissue>
    </source>
</reference>
<keyword evidence="10" id="KW-1185">Reference proteome</keyword>
<feature type="transmembrane region" description="Helical" evidence="7">
    <location>
        <begin position="508"/>
        <end position="532"/>
    </location>
</feature>